<dbReference type="FunFam" id="3.40.50.620:FF:000133">
    <property type="entry name" value="Isoleucyl-tRNA synthetase, cytoplasmic"/>
    <property type="match status" value="1"/>
</dbReference>
<evidence type="ECO:0000256" key="8">
    <source>
        <dbReference type="ARBA" id="ARBA00032665"/>
    </source>
</evidence>
<gene>
    <name evidence="12" type="ORF">PYX00_010981</name>
</gene>
<dbReference type="GO" id="GO:0004822">
    <property type="term" value="F:isoleucine-tRNA ligase activity"/>
    <property type="evidence" value="ECO:0007669"/>
    <property type="project" value="UniProtKB-EC"/>
</dbReference>
<comment type="caution">
    <text evidence="12">The sequence shown here is derived from an EMBL/GenBank/DDBJ whole genome shotgun (WGS) entry which is preliminary data.</text>
</comment>
<evidence type="ECO:0000256" key="9">
    <source>
        <dbReference type="ARBA" id="ARBA00048359"/>
    </source>
</evidence>
<dbReference type="GO" id="GO:0006428">
    <property type="term" value="P:isoleucyl-tRNA aminoacylation"/>
    <property type="evidence" value="ECO:0007669"/>
    <property type="project" value="InterPro"/>
</dbReference>
<protein>
    <recommendedName>
        <fullName evidence="2">isoleucine--tRNA ligase</fullName>
        <ecNumber evidence="2">6.1.1.5</ecNumber>
    </recommendedName>
    <alternativeName>
        <fullName evidence="8">Isoleucyl-tRNA synthetase</fullName>
    </alternativeName>
</protein>
<dbReference type="Pfam" id="PF19302">
    <property type="entry name" value="DUF5915"/>
    <property type="match status" value="1"/>
</dbReference>
<dbReference type="HAMAP" id="MF_02003">
    <property type="entry name" value="Ile_tRNA_synth_type2"/>
    <property type="match status" value="1"/>
</dbReference>
<organism evidence="12">
    <name type="scientific">Menopon gallinae</name>
    <name type="common">poultry shaft louse</name>
    <dbReference type="NCBI Taxonomy" id="328185"/>
    <lineage>
        <taxon>Eukaryota</taxon>
        <taxon>Metazoa</taxon>
        <taxon>Ecdysozoa</taxon>
        <taxon>Arthropoda</taxon>
        <taxon>Hexapoda</taxon>
        <taxon>Insecta</taxon>
        <taxon>Pterygota</taxon>
        <taxon>Neoptera</taxon>
        <taxon>Paraneoptera</taxon>
        <taxon>Psocodea</taxon>
        <taxon>Troctomorpha</taxon>
        <taxon>Phthiraptera</taxon>
        <taxon>Amblycera</taxon>
        <taxon>Menoponidae</taxon>
        <taxon>Menopon</taxon>
    </lineage>
</organism>
<accession>A0AAW2H6V9</accession>
<dbReference type="GO" id="GO:0000049">
    <property type="term" value="F:tRNA binding"/>
    <property type="evidence" value="ECO:0007669"/>
    <property type="project" value="InterPro"/>
</dbReference>
<name>A0AAW2H6V9_9NEOP</name>
<dbReference type="Gene3D" id="3.90.740.10">
    <property type="entry name" value="Valyl/Leucyl/Isoleucyl-tRNA synthetase, editing domain"/>
    <property type="match status" value="1"/>
</dbReference>
<dbReference type="InterPro" id="IPR002300">
    <property type="entry name" value="aa-tRNA-synth_Ia"/>
</dbReference>
<dbReference type="Pfam" id="PF08264">
    <property type="entry name" value="Anticodon_1"/>
    <property type="match status" value="1"/>
</dbReference>
<dbReference type="SUPFAM" id="SSF50677">
    <property type="entry name" value="ValRS/IleRS/LeuRS editing domain"/>
    <property type="match status" value="1"/>
</dbReference>
<comment type="catalytic activity">
    <reaction evidence="9">
        <text>tRNA(Ile) + L-isoleucine + ATP = L-isoleucyl-tRNA(Ile) + AMP + diphosphate</text>
        <dbReference type="Rhea" id="RHEA:11060"/>
        <dbReference type="Rhea" id="RHEA-COMP:9666"/>
        <dbReference type="Rhea" id="RHEA-COMP:9695"/>
        <dbReference type="ChEBI" id="CHEBI:30616"/>
        <dbReference type="ChEBI" id="CHEBI:33019"/>
        <dbReference type="ChEBI" id="CHEBI:58045"/>
        <dbReference type="ChEBI" id="CHEBI:78442"/>
        <dbReference type="ChEBI" id="CHEBI:78528"/>
        <dbReference type="ChEBI" id="CHEBI:456215"/>
        <dbReference type="EC" id="6.1.1.5"/>
    </reaction>
</comment>
<dbReference type="InterPro" id="IPR009008">
    <property type="entry name" value="Val/Leu/Ile-tRNA-synth_edit"/>
</dbReference>
<dbReference type="InterPro" id="IPR033709">
    <property type="entry name" value="Anticodon_Ile_ABEc"/>
</dbReference>
<feature type="domain" description="Methionyl/Valyl/Leucyl/Isoleucyl-tRNA synthetase anticodon-binding" evidence="11">
    <location>
        <begin position="668"/>
        <end position="815"/>
    </location>
</feature>
<dbReference type="PANTHER" id="PTHR42780:SF1">
    <property type="entry name" value="ISOLEUCINE--TRNA LIGASE, CYTOPLASMIC"/>
    <property type="match status" value="1"/>
</dbReference>
<keyword evidence="4" id="KW-0547">Nucleotide-binding</keyword>
<evidence type="ECO:0000259" key="10">
    <source>
        <dbReference type="Pfam" id="PF00133"/>
    </source>
</evidence>
<dbReference type="InterPro" id="IPR013155">
    <property type="entry name" value="M/V/L/I-tRNA-synth_anticd-bd"/>
</dbReference>
<keyword evidence="5" id="KW-0067">ATP-binding</keyword>
<keyword evidence="3" id="KW-0436">Ligase</keyword>
<comment type="similarity">
    <text evidence="1">Belongs to the class-I aminoacyl-tRNA synthetase family.</text>
</comment>
<dbReference type="InterPro" id="IPR023586">
    <property type="entry name" value="Ile-tRNA-ligase_type2"/>
</dbReference>
<evidence type="ECO:0000259" key="11">
    <source>
        <dbReference type="Pfam" id="PF08264"/>
    </source>
</evidence>
<dbReference type="InterPro" id="IPR009080">
    <property type="entry name" value="tRNAsynth_Ia_anticodon-bd"/>
</dbReference>
<evidence type="ECO:0000313" key="12">
    <source>
        <dbReference type="EMBL" id="KAL0265478.1"/>
    </source>
</evidence>
<dbReference type="SUPFAM" id="SSF52374">
    <property type="entry name" value="Nucleotidylyl transferase"/>
    <property type="match status" value="1"/>
</dbReference>
<feature type="domain" description="Aminoacyl-tRNA synthetase class Ia" evidence="10">
    <location>
        <begin position="5"/>
        <end position="620"/>
    </location>
</feature>
<evidence type="ECO:0000256" key="7">
    <source>
        <dbReference type="ARBA" id="ARBA00023146"/>
    </source>
</evidence>
<dbReference type="PRINTS" id="PR00984">
    <property type="entry name" value="TRNASYNTHILE"/>
</dbReference>
<keyword evidence="7" id="KW-0030">Aminoacyl-tRNA synthetase</keyword>
<proteinExistence type="inferred from homology"/>
<keyword evidence="6" id="KW-0648">Protein biosynthesis</keyword>
<dbReference type="InterPro" id="IPR014729">
    <property type="entry name" value="Rossmann-like_a/b/a_fold"/>
</dbReference>
<dbReference type="CDD" id="cd00818">
    <property type="entry name" value="IleRS_core"/>
    <property type="match status" value="1"/>
</dbReference>
<dbReference type="EC" id="6.1.1.5" evidence="2"/>
<dbReference type="AlphaFoldDB" id="A0AAW2H6V9"/>
<dbReference type="EMBL" id="JARGDH010000023">
    <property type="protein sequence ID" value="KAL0265478.1"/>
    <property type="molecule type" value="Genomic_DNA"/>
</dbReference>
<dbReference type="PANTHER" id="PTHR42780">
    <property type="entry name" value="SOLEUCYL-TRNA SYNTHETASE"/>
    <property type="match status" value="1"/>
</dbReference>
<sequence>MEEAILKFWKENDIFSASLSNREQGKPFIFYDGPPFATGLPHFGHLVPSTLKDIIPRYKTMKGFKVERRWGWDTHGLPVEYEVERELNLKSQRSTANNEVIERFNTECRKIVLRYSSQWEEIIERLGRWVDFKNSYTTMDRDYIESVWWVFKQLLSKDLVYQGYYILPYSPQLASPLSNFEVSLGLYKEVHDPALTVKFPLEGKPNVFFLAWTTTPWTLPTNLALALNEEILYSHIRIKHTQEEFILGKARLDAYFQEKDYEILRTVQGKDLQGTKYLAPFEYYERERSNGAFQVLLSNYVTQDDGTAIMHVAPFGEEDYNLLKKTKINIPCPLDEQCQFNEELPPPLTGLFVKKADKEIIRMLEEKKLLFKKEVILHRYPHCYRSGCPLIYRPVCSWFVKVSALKDKMLINNENISWHPSHLQRGRFGKWLENARDWGISRNRFWGNPIPIWQCDKSLDTICVGSFEELEYLSGKKIEDPHRPFIDEITWPSPKGGTYRRVKEVFDCWFESGAMPYAQQHYPFEKKQNFYEYFPAHFIAEGLDQTRGWFYTLMVLSTALFNQAPFLNVMVNGLVLANDGKKMSKSLRNYTDPSEIMHNYGADALRLYLISSPVIRAEDLKFSNEGVKEVLKSILIPFWNAYSFFVIYANIDNYKPSPLNYVPSNPLDAWILSEIESLTDLLNQKMDNYELASSVEILIAFIDNLNNWYIRRSRRRFWRSENDKDKIQAYDTLYYVLKKFITLCAPFIPFVSEEIYQNLRQEGEPLSVHLCDYPHTSVSFINQELEEKMALIQKAIGMGRTLRNTLNIKNRQPLNSLYLISKNVKEISILREMEDILLEELNVKNISFQDNEEELVSYRAKANFKVLGKTLGPRVKEVAREIAQLNSSSLASLLSGCELAIDLEGEIFHLSQESIIIEREEKSNFRILNCGSLTIGFDTEITQELLLEGKARDLIRHVQNLRKEKGFKVTDKIILAYRSNHLWSKTLNQFKQMIMGETLSLKITNLSEEKLAPLTIDNELFLDIYLAE</sequence>
<evidence type="ECO:0000256" key="4">
    <source>
        <dbReference type="ARBA" id="ARBA00022741"/>
    </source>
</evidence>
<dbReference type="SUPFAM" id="SSF47323">
    <property type="entry name" value="Anticodon-binding domain of a subclass of class I aminoacyl-tRNA synthetases"/>
    <property type="match status" value="1"/>
</dbReference>
<dbReference type="Gene3D" id="3.40.50.620">
    <property type="entry name" value="HUPs"/>
    <property type="match status" value="2"/>
</dbReference>
<dbReference type="CDD" id="cd07961">
    <property type="entry name" value="Anticodon_Ia_Ile_ABEc"/>
    <property type="match status" value="1"/>
</dbReference>
<dbReference type="InterPro" id="IPR002301">
    <property type="entry name" value="Ile-tRNA-ligase"/>
</dbReference>
<evidence type="ECO:0000256" key="5">
    <source>
        <dbReference type="ARBA" id="ARBA00022840"/>
    </source>
</evidence>
<dbReference type="Gene3D" id="1.10.730.10">
    <property type="entry name" value="Isoleucyl-tRNA Synthetase, Domain 1"/>
    <property type="match status" value="1"/>
</dbReference>
<dbReference type="NCBIfam" id="TIGR00392">
    <property type="entry name" value="ileS"/>
    <property type="match status" value="1"/>
</dbReference>
<evidence type="ECO:0000256" key="1">
    <source>
        <dbReference type="ARBA" id="ARBA00005594"/>
    </source>
</evidence>
<evidence type="ECO:0000256" key="3">
    <source>
        <dbReference type="ARBA" id="ARBA00022598"/>
    </source>
</evidence>
<dbReference type="GO" id="GO:0005524">
    <property type="term" value="F:ATP binding"/>
    <property type="evidence" value="ECO:0007669"/>
    <property type="project" value="UniProtKB-KW"/>
</dbReference>
<reference evidence="12" key="1">
    <citation type="journal article" date="2024" name="Gigascience">
        <title>Chromosome-level genome of the poultry shaft louse Menopon gallinae provides insight into the host-switching and adaptive evolution of parasitic lice.</title>
        <authorList>
            <person name="Xu Y."/>
            <person name="Ma L."/>
            <person name="Liu S."/>
            <person name="Liang Y."/>
            <person name="Liu Q."/>
            <person name="He Z."/>
            <person name="Tian L."/>
            <person name="Duan Y."/>
            <person name="Cai W."/>
            <person name="Li H."/>
            <person name="Song F."/>
        </authorList>
    </citation>
    <scope>NUCLEOTIDE SEQUENCE</scope>
    <source>
        <strain evidence="12">Cailab_2023a</strain>
    </source>
</reference>
<evidence type="ECO:0000256" key="2">
    <source>
        <dbReference type="ARBA" id="ARBA00013165"/>
    </source>
</evidence>
<evidence type="ECO:0000256" key="6">
    <source>
        <dbReference type="ARBA" id="ARBA00022917"/>
    </source>
</evidence>
<dbReference type="GO" id="GO:0002161">
    <property type="term" value="F:aminoacyl-tRNA deacylase activity"/>
    <property type="evidence" value="ECO:0007669"/>
    <property type="project" value="InterPro"/>
</dbReference>
<dbReference type="Pfam" id="PF00133">
    <property type="entry name" value="tRNA-synt_1"/>
    <property type="match status" value="1"/>
</dbReference>